<dbReference type="AlphaFoldDB" id="A0A250KNQ6"/>
<evidence type="ECO:0000313" key="1">
    <source>
        <dbReference type="EMBL" id="BBA33172.1"/>
    </source>
</evidence>
<dbReference type="KEGG" id="mmai:sS8_1210"/>
<proteinExistence type="predicted"/>
<keyword evidence="2" id="KW-1185">Reference proteome</keyword>
<evidence type="ECO:0000313" key="2">
    <source>
        <dbReference type="Proteomes" id="UP000266313"/>
    </source>
</evidence>
<dbReference type="Proteomes" id="UP000266313">
    <property type="component" value="Chromosome"/>
</dbReference>
<accession>A0A250KNQ6</accession>
<reference evidence="1 2" key="1">
    <citation type="submission" date="2016-12" db="EMBL/GenBank/DDBJ databases">
        <title>Genome sequencing of Methylocaldum marinum.</title>
        <authorList>
            <person name="Takeuchi M."/>
            <person name="Kamagata Y."/>
            <person name="Hiraoka S."/>
            <person name="Oshima K."/>
            <person name="Hattori M."/>
            <person name="Iwasaki W."/>
        </authorList>
    </citation>
    <scope>NUCLEOTIDE SEQUENCE [LARGE SCALE GENOMIC DNA]</scope>
    <source>
        <strain evidence="1 2">S8</strain>
    </source>
</reference>
<sequence>MTLPIANGVFGKGVAGAPGQAVCDWSAEAALPDAMLRPSVFVGKGLPTYDRATL</sequence>
<organism evidence="1 2">
    <name type="scientific">Methylocaldum marinum</name>
    <dbReference type="NCBI Taxonomy" id="1432792"/>
    <lineage>
        <taxon>Bacteria</taxon>
        <taxon>Pseudomonadati</taxon>
        <taxon>Pseudomonadota</taxon>
        <taxon>Gammaproteobacteria</taxon>
        <taxon>Methylococcales</taxon>
        <taxon>Methylococcaceae</taxon>
        <taxon>Methylocaldum</taxon>
    </lineage>
</organism>
<name>A0A250KNQ6_9GAMM</name>
<gene>
    <name evidence="1" type="ORF">sS8_1210</name>
</gene>
<protein>
    <submittedName>
        <fullName evidence="1">Uncharacterized protein</fullName>
    </submittedName>
</protein>
<dbReference type="RefSeq" id="WP_170160969.1">
    <property type="nucleotide sequence ID" value="NZ_AP017928.1"/>
</dbReference>
<dbReference type="EMBL" id="AP017928">
    <property type="protein sequence ID" value="BBA33172.1"/>
    <property type="molecule type" value="Genomic_DNA"/>
</dbReference>